<evidence type="ECO:0000256" key="5">
    <source>
        <dbReference type="SAM" id="MobiDB-lite"/>
    </source>
</evidence>
<dbReference type="EMBL" id="GDAI01001122">
    <property type="protein sequence ID" value="JAI16481.1"/>
    <property type="molecule type" value="mRNA"/>
</dbReference>
<evidence type="ECO:0000256" key="6">
    <source>
        <dbReference type="SAM" id="Phobius"/>
    </source>
</evidence>
<evidence type="ECO:0000256" key="2">
    <source>
        <dbReference type="ARBA" id="ARBA00022692"/>
    </source>
</evidence>
<dbReference type="PANTHER" id="PTHR13659">
    <property type="entry name" value="AUTOSOMAL HIGHLY CONSERVED PROTEIN"/>
    <property type="match status" value="1"/>
</dbReference>
<proteinExistence type="evidence at transcript level"/>
<dbReference type="InterPro" id="IPR039871">
    <property type="entry name" value="FAM8A1"/>
</dbReference>
<evidence type="ECO:0000256" key="4">
    <source>
        <dbReference type="ARBA" id="ARBA00023136"/>
    </source>
</evidence>
<accession>A0A0K8TQN9</accession>
<keyword evidence="3 6" id="KW-1133">Transmembrane helix</keyword>
<evidence type="ECO:0000259" key="7">
    <source>
        <dbReference type="Pfam" id="PF06271"/>
    </source>
</evidence>
<reference evidence="8" key="1">
    <citation type="journal article" date="2015" name="Insect Biochem. Mol. Biol.">
        <title>An insight into the sialome of the horse fly, Tabanus bromius.</title>
        <authorList>
            <person name="Ribeiro J.M."/>
            <person name="Kazimirova M."/>
            <person name="Takac P."/>
            <person name="Andersen J.F."/>
            <person name="Francischetti I.M."/>
        </authorList>
    </citation>
    <scope>NUCLEOTIDE SEQUENCE</scope>
</reference>
<feature type="domain" description="RDD" evidence="7">
    <location>
        <begin position="126"/>
        <end position="230"/>
    </location>
</feature>
<dbReference type="InterPro" id="IPR010432">
    <property type="entry name" value="RDD"/>
</dbReference>
<dbReference type="PANTHER" id="PTHR13659:SF5">
    <property type="entry name" value="PROTEIN FAM8A1"/>
    <property type="match status" value="1"/>
</dbReference>
<feature type="region of interest" description="Disordered" evidence="5">
    <location>
        <begin position="64"/>
        <end position="96"/>
    </location>
</feature>
<feature type="transmembrane region" description="Helical" evidence="6">
    <location>
        <begin position="136"/>
        <end position="157"/>
    </location>
</feature>
<evidence type="ECO:0000313" key="8">
    <source>
        <dbReference type="EMBL" id="JAI16481.1"/>
    </source>
</evidence>
<dbReference type="GO" id="GO:0016020">
    <property type="term" value="C:membrane"/>
    <property type="evidence" value="ECO:0007669"/>
    <property type="project" value="UniProtKB-SubCell"/>
</dbReference>
<evidence type="ECO:0000256" key="3">
    <source>
        <dbReference type="ARBA" id="ARBA00022989"/>
    </source>
</evidence>
<evidence type="ECO:0000256" key="1">
    <source>
        <dbReference type="ARBA" id="ARBA00004141"/>
    </source>
</evidence>
<protein>
    <submittedName>
        <fullName evidence="8">Putative conserved plasma membrane protein</fullName>
    </submittedName>
</protein>
<sequence length="318" mass="35474">DESPTVAEDVYSTDQIKPEMSTKEAYFQLLRVWVNQANMSQNALACFPYYLMANYPQMFQMQGQSGSGSGIDPTRPGQGQNGSIGGQTPAAAGQGTAERRVGGYFENDLRQEEIINQNGGYEFVIAPLWKRFVAEFVDVIILLVLKLMLTFAVADLFDLNLGIDFDLEALKKSFEDDYTEFLSFSSDLVLFEVLTRIAACFYEALWTMTGHVYVGGATPGKLLMGIRIVYVEAVLPLQPIQPALNLNNNGALRALLYPAANPGFKRAFIRAIAKNILMCLLFPMCFVVLFFKNNRTGYDIATKTIVVEENHAPVLRRR</sequence>
<name>A0A0K8TQN9_TABBR</name>
<organism evidence="8">
    <name type="scientific">Tabanus bromius</name>
    <name type="common">Band-eyed brown horse fly</name>
    <dbReference type="NCBI Taxonomy" id="304241"/>
    <lineage>
        <taxon>Eukaryota</taxon>
        <taxon>Metazoa</taxon>
        <taxon>Ecdysozoa</taxon>
        <taxon>Arthropoda</taxon>
        <taxon>Hexapoda</taxon>
        <taxon>Insecta</taxon>
        <taxon>Pterygota</taxon>
        <taxon>Neoptera</taxon>
        <taxon>Endopterygota</taxon>
        <taxon>Diptera</taxon>
        <taxon>Brachycera</taxon>
        <taxon>Tabanomorpha</taxon>
        <taxon>Tabanoidea</taxon>
        <taxon>Tabanidae</taxon>
        <taxon>Tabanus</taxon>
    </lineage>
</organism>
<dbReference type="AlphaFoldDB" id="A0A0K8TQN9"/>
<feature type="non-terminal residue" evidence="8">
    <location>
        <position position="1"/>
    </location>
</feature>
<feature type="transmembrane region" description="Helical" evidence="6">
    <location>
        <begin position="267"/>
        <end position="291"/>
    </location>
</feature>
<dbReference type="Pfam" id="PF06271">
    <property type="entry name" value="RDD"/>
    <property type="match status" value="1"/>
</dbReference>
<feature type="compositionally biased region" description="Low complexity" evidence="5">
    <location>
        <begin position="86"/>
        <end position="96"/>
    </location>
</feature>
<comment type="subcellular location">
    <subcellularLocation>
        <location evidence="1">Membrane</location>
        <topology evidence="1">Multi-pass membrane protein</topology>
    </subcellularLocation>
</comment>
<keyword evidence="4 6" id="KW-0472">Membrane</keyword>
<keyword evidence="2 6" id="KW-0812">Transmembrane</keyword>